<dbReference type="Pfam" id="PF14417">
    <property type="entry name" value="MEDS"/>
    <property type="match status" value="1"/>
</dbReference>
<gene>
    <name evidence="2" type="ORF">AUC31_11470</name>
</gene>
<dbReference type="OrthoDB" id="2855396at2"/>
<sequence length="190" mass="22492">MRSKMNQLLETQRNVHVLYAFDGAETYAQQLLNYIDEGIHAGEYILVVENERMTRELKPHLEERYTEKQLKLVQFVNSLHFYWSSGSYHPPAIHEYFTKTVAPYIENELSFRSWAHVEWESVKEPLFLIEDFEKIADRAVDEYQFPLVCAYEKKKMPLHLTESLMKTHPYVLLEDELIASPQYQSVSNQA</sequence>
<proteinExistence type="predicted"/>
<dbReference type="RefSeq" id="WP_058382481.1">
    <property type="nucleotide sequence ID" value="NZ_CP013659.2"/>
</dbReference>
<dbReference type="EMBL" id="CP013659">
    <property type="protein sequence ID" value="ALS75778.1"/>
    <property type="molecule type" value="Genomic_DNA"/>
</dbReference>
<dbReference type="AlphaFoldDB" id="A0A0U2J7E6"/>
<dbReference type="STRING" id="200991.AUC31_11470"/>
<feature type="domain" description="MEDS" evidence="1">
    <location>
        <begin position="16"/>
        <end position="169"/>
    </location>
</feature>
<evidence type="ECO:0000313" key="2">
    <source>
        <dbReference type="EMBL" id="ALS75778.1"/>
    </source>
</evidence>
<dbReference type="KEGG" id="prt:AUC31_11470"/>
<keyword evidence="3" id="KW-1185">Reference proteome</keyword>
<dbReference type="InterPro" id="IPR025847">
    <property type="entry name" value="MEDS_domain"/>
</dbReference>
<organism evidence="2 3">
    <name type="scientific">Planococcus rifietoensis</name>
    <dbReference type="NCBI Taxonomy" id="200991"/>
    <lineage>
        <taxon>Bacteria</taxon>
        <taxon>Bacillati</taxon>
        <taxon>Bacillota</taxon>
        <taxon>Bacilli</taxon>
        <taxon>Bacillales</taxon>
        <taxon>Caryophanaceae</taxon>
        <taxon>Planococcus</taxon>
    </lineage>
</organism>
<name>A0A0U2J7E6_9BACL</name>
<reference evidence="2" key="1">
    <citation type="submission" date="2016-01" db="EMBL/GenBank/DDBJ databases">
        <title>Complete genome of Planococcus rifietoensis type strain M8.</title>
        <authorList>
            <person name="See-Too W.S."/>
        </authorList>
    </citation>
    <scope>NUCLEOTIDE SEQUENCE [LARGE SCALE GENOMIC DNA]</scope>
    <source>
        <strain evidence="2">M8</strain>
    </source>
</reference>
<dbReference type="Proteomes" id="UP000067683">
    <property type="component" value="Chromosome"/>
</dbReference>
<protein>
    <recommendedName>
        <fullName evidence="1">MEDS domain-containing protein</fullName>
    </recommendedName>
</protein>
<evidence type="ECO:0000313" key="3">
    <source>
        <dbReference type="Proteomes" id="UP000067683"/>
    </source>
</evidence>
<accession>A0A0U2J7E6</accession>
<evidence type="ECO:0000259" key="1">
    <source>
        <dbReference type="Pfam" id="PF14417"/>
    </source>
</evidence>